<dbReference type="GO" id="GO:0009103">
    <property type="term" value="P:lipopolysaccharide biosynthetic process"/>
    <property type="evidence" value="ECO:0007669"/>
    <property type="project" value="UniProtKB-ARBA"/>
</dbReference>
<evidence type="ECO:0000256" key="7">
    <source>
        <dbReference type="ARBA" id="ARBA00023136"/>
    </source>
</evidence>
<keyword evidence="2" id="KW-1003">Cell membrane</keyword>
<feature type="transmembrane region" description="Helical" evidence="8">
    <location>
        <begin position="131"/>
        <end position="149"/>
    </location>
</feature>
<feature type="transmembrane region" description="Helical" evidence="8">
    <location>
        <begin position="5"/>
        <end position="23"/>
    </location>
</feature>
<feature type="transmembrane region" description="Helical" evidence="8">
    <location>
        <begin position="156"/>
        <end position="173"/>
    </location>
</feature>
<proteinExistence type="predicted"/>
<evidence type="ECO:0000256" key="6">
    <source>
        <dbReference type="ARBA" id="ARBA00022989"/>
    </source>
</evidence>
<dbReference type="Proteomes" id="UP000177080">
    <property type="component" value="Unassembled WGS sequence"/>
</dbReference>
<feature type="transmembrane region" description="Helical" evidence="8">
    <location>
        <begin position="271"/>
        <end position="299"/>
    </location>
</feature>
<keyword evidence="7 8" id="KW-0472">Membrane</keyword>
<dbReference type="GO" id="GO:0016763">
    <property type="term" value="F:pentosyltransferase activity"/>
    <property type="evidence" value="ECO:0007669"/>
    <property type="project" value="TreeGrafter"/>
</dbReference>
<accession>A0A1F4ZAV4</accession>
<keyword evidence="3" id="KW-0328">Glycosyltransferase</keyword>
<feature type="transmembrane region" description="Helical" evidence="8">
    <location>
        <begin position="179"/>
        <end position="205"/>
    </location>
</feature>
<name>A0A1F4ZAV4_9BACT</name>
<reference evidence="10 11" key="1">
    <citation type="journal article" date="2016" name="Nat. Commun.">
        <title>Thousands of microbial genomes shed light on interconnected biogeochemical processes in an aquifer system.</title>
        <authorList>
            <person name="Anantharaman K."/>
            <person name="Brown C.T."/>
            <person name="Hug L.A."/>
            <person name="Sharon I."/>
            <person name="Castelle C.J."/>
            <person name="Probst A.J."/>
            <person name="Thomas B.C."/>
            <person name="Singh A."/>
            <person name="Wilkins M.J."/>
            <person name="Karaoz U."/>
            <person name="Brodie E.L."/>
            <person name="Williams K.H."/>
            <person name="Hubbard S.S."/>
            <person name="Banfield J.F."/>
        </authorList>
    </citation>
    <scope>NUCLEOTIDE SEQUENCE [LARGE SCALE GENOMIC DNA]</scope>
</reference>
<comment type="subcellular location">
    <subcellularLocation>
        <location evidence="1">Cell membrane</location>
        <topology evidence="1">Multi-pass membrane protein</topology>
    </subcellularLocation>
</comment>
<dbReference type="AlphaFoldDB" id="A0A1F4ZAV4"/>
<feature type="transmembrane region" description="Helical" evidence="8">
    <location>
        <begin position="217"/>
        <end position="237"/>
    </location>
</feature>
<evidence type="ECO:0000256" key="3">
    <source>
        <dbReference type="ARBA" id="ARBA00022676"/>
    </source>
</evidence>
<feature type="transmembrane region" description="Helical" evidence="8">
    <location>
        <begin position="367"/>
        <end position="386"/>
    </location>
</feature>
<protein>
    <recommendedName>
        <fullName evidence="9">Glycosyltransferase RgtA/B/C/D-like domain-containing protein</fullName>
    </recommendedName>
</protein>
<dbReference type="Pfam" id="PF13231">
    <property type="entry name" value="PMT_2"/>
    <property type="match status" value="1"/>
</dbReference>
<feature type="transmembrane region" description="Helical" evidence="8">
    <location>
        <begin position="311"/>
        <end position="330"/>
    </location>
</feature>
<evidence type="ECO:0000256" key="2">
    <source>
        <dbReference type="ARBA" id="ARBA00022475"/>
    </source>
</evidence>
<evidence type="ECO:0000256" key="1">
    <source>
        <dbReference type="ARBA" id="ARBA00004651"/>
    </source>
</evidence>
<dbReference type="PANTHER" id="PTHR33908:SF11">
    <property type="entry name" value="MEMBRANE PROTEIN"/>
    <property type="match status" value="1"/>
</dbReference>
<feature type="transmembrane region" description="Helical" evidence="8">
    <location>
        <begin position="57"/>
        <end position="78"/>
    </location>
</feature>
<organism evidence="10 11">
    <name type="scientific">Candidatus Amesbacteria bacterium RIFCSPLOWO2_01_FULL_48_25</name>
    <dbReference type="NCBI Taxonomy" id="1797259"/>
    <lineage>
        <taxon>Bacteria</taxon>
        <taxon>Candidatus Amesiibacteriota</taxon>
    </lineage>
</organism>
<dbReference type="InterPro" id="IPR050297">
    <property type="entry name" value="LipidA_mod_glycosyltrf_83"/>
</dbReference>
<evidence type="ECO:0000313" key="11">
    <source>
        <dbReference type="Proteomes" id="UP000177080"/>
    </source>
</evidence>
<keyword evidence="4" id="KW-0808">Transferase</keyword>
<feature type="domain" description="Glycosyltransferase RgtA/B/C/D-like" evidence="9">
    <location>
        <begin position="98"/>
        <end position="232"/>
    </location>
</feature>
<gene>
    <name evidence="10" type="ORF">A2989_02690</name>
</gene>
<dbReference type="InterPro" id="IPR038731">
    <property type="entry name" value="RgtA/B/C-like"/>
</dbReference>
<sequence>MKVFVGIILVYMVLMLKILPWGLPGPDHPFTYHMDEWHQLQAVRAVFRYGSPNIPGAANGTMFFFIQAGVWLIPFNLMGQVNPFLIKSSVSSLPIWHELFVVFRLNTLLYGIFSIILIAKISKEHFKVNPWVATFFFTISPIWLMLSNYFKYDVSLVFWITLSIYITFKFARSPTLKNYVLLGVVNALALAVKVSGIPLLLIYLFSFYYFTPRKTMSVKALVLGLIAFISVFVLLGIPDVVLGKGSYYEYLHSNLVSGPSASDNYVLGSSWWLFLLTSELSVVFGHFTYLVFVFCFFILIFNFRGFRDKEAVFLLVSLIIILLSLVPLKLSATGNRLLVLLPYLSLLAVVALDRLYKSMSGMTKKLILPFFLIGTAFQLVETYSWVTIKLNRDPRAISSEWMTSNIRPGSIIGIENIPIYQMLPDITLKEFYSSKSYGAWTDTIYKYEIIDSNIRQLPQTVVVSDPDVAIRYFKQSPKKDLVLRLRKEGFNETKIDTPREINKIFVKDINFHLSGLVATPLSISIFTKQI</sequence>
<keyword evidence="5 8" id="KW-0812">Transmembrane</keyword>
<comment type="caution">
    <text evidence="10">The sequence shown here is derived from an EMBL/GenBank/DDBJ whole genome shotgun (WGS) entry which is preliminary data.</text>
</comment>
<dbReference type="EMBL" id="MEXN01000006">
    <property type="protein sequence ID" value="OGD03509.1"/>
    <property type="molecule type" value="Genomic_DNA"/>
</dbReference>
<keyword evidence="6 8" id="KW-1133">Transmembrane helix</keyword>
<dbReference type="PANTHER" id="PTHR33908">
    <property type="entry name" value="MANNOSYLTRANSFERASE YKCB-RELATED"/>
    <property type="match status" value="1"/>
</dbReference>
<dbReference type="GO" id="GO:0005886">
    <property type="term" value="C:plasma membrane"/>
    <property type="evidence" value="ECO:0007669"/>
    <property type="project" value="UniProtKB-SubCell"/>
</dbReference>
<feature type="transmembrane region" description="Helical" evidence="8">
    <location>
        <begin position="99"/>
        <end position="119"/>
    </location>
</feature>
<evidence type="ECO:0000256" key="5">
    <source>
        <dbReference type="ARBA" id="ARBA00022692"/>
    </source>
</evidence>
<evidence type="ECO:0000259" key="9">
    <source>
        <dbReference type="Pfam" id="PF13231"/>
    </source>
</evidence>
<evidence type="ECO:0000256" key="8">
    <source>
        <dbReference type="SAM" id="Phobius"/>
    </source>
</evidence>
<dbReference type="STRING" id="1797259.A2989_02690"/>
<evidence type="ECO:0000313" key="10">
    <source>
        <dbReference type="EMBL" id="OGD03509.1"/>
    </source>
</evidence>
<evidence type="ECO:0000256" key="4">
    <source>
        <dbReference type="ARBA" id="ARBA00022679"/>
    </source>
</evidence>